<organism evidence="3 4">
    <name type="scientific">Clostridium puniceum</name>
    <dbReference type="NCBI Taxonomy" id="29367"/>
    <lineage>
        <taxon>Bacteria</taxon>
        <taxon>Bacillati</taxon>
        <taxon>Bacillota</taxon>
        <taxon>Clostridia</taxon>
        <taxon>Eubacteriales</taxon>
        <taxon>Clostridiaceae</taxon>
        <taxon>Clostridium</taxon>
    </lineage>
</organism>
<dbReference type="PANTHER" id="PTHR30204">
    <property type="entry name" value="REDOX-CYCLING DRUG-SENSING TRANSCRIPTIONAL ACTIVATOR SOXR"/>
    <property type="match status" value="1"/>
</dbReference>
<proteinExistence type="predicted"/>
<dbReference type="SMART" id="SM00422">
    <property type="entry name" value="HTH_MERR"/>
    <property type="match status" value="1"/>
</dbReference>
<dbReference type="GO" id="GO:0003677">
    <property type="term" value="F:DNA binding"/>
    <property type="evidence" value="ECO:0007669"/>
    <property type="project" value="UniProtKB-KW"/>
</dbReference>
<dbReference type="RefSeq" id="WP_077849385.1">
    <property type="nucleotide sequence ID" value="NZ_LZZM01000212.1"/>
</dbReference>
<evidence type="ECO:0000313" key="3">
    <source>
        <dbReference type="EMBL" id="OOM73689.1"/>
    </source>
</evidence>
<evidence type="ECO:0000259" key="2">
    <source>
        <dbReference type="PROSITE" id="PS50937"/>
    </source>
</evidence>
<evidence type="ECO:0000313" key="4">
    <source>
        <dbReference type="Proteomes" id="UP000190890"/>
    </source>
</evidence>
<dbReference type="GO" id="GO:0003700">
    <property type="term" value="F:DNA-binding transcription factor activity"/>
    <property type="evidence" value="ECO:0007669"/>
    <property type="project" value="InterPro"/>
</dbReference>
<dbReference type="EMBL" id="LZZM01000212">
    <property type="protein sequence ID" value="OOM73689.1"/>
    <property type="molecule type" value="Genomic_DNA"/>
</dbReference>
<dbReference type="InterPro" id="IPR047057">
    <property type="entry name" value="MerR_fam"/>
</dbReference>
<dbReference type="InterPro" id="IPR009061">
    <property type="entry name" value="DNA-bd_dom_put_sf"/>
</dbReference>
<dbReference type="Proteomes" id="UP000190890">
    <property type="component" value="Unassembled WGS sequence"/>
</dbReference>
<sequence length="125" mass="14875">MKYTIKEVSEKTGISPYTLRFYEKKGILPNVQRDVNGVRMFDDDHIIWIEMVQALRSTNLPLLEIKQYLELYNQGSKTLQQRKVMLTQQKFEVEKQISCLMKALERINYKLALIDVQENKYDKMP</sequence>
<protein>
    <submittedName>
        <fullName evidence="3">HTH-type transcriptional regulator AdhR</fullName>
    </submittedName>
</protein>
<dbReference type="PANTHER" id="PTHR30204:SF83">
    <property type="entry name" value="TRANSCRIPTIONAL REGULATOR, MERR FAMILY"/>
    <property type="match status" value="1"/>
</dbReference>
<dbReference type="Gene3D" id="1.10.1660.10">
    <property type="match status" value="1"/>
</dbReference>
<dbReference type="STRING" id="29367.CLPUN_44430"/>
<evidence type="ECO:0000256" key="1">
    <source>
        <dbReference type="ARBA" id="ARBA00023125"/>
    </source>
</evidence>
<dbReference type="Pfam" id="PF13411">
    <property type="entry name" value="MerR_1"/>
    <property type="match status" value="1"/>
</dbReference>
<dbReference type="PROSITE" id="PS50937">
    <property type="entry name" value="HTH_MERR_2"/>
    <property type="match status" value="1"/>
</dbReference>
<feature type="domain" description="HTH merR-type" evidence="2">
    <location>
        <begin position="2"/>
        <end position="71"/>
    </location>
</feature>
<keyword evidence="4" id="KW-1185">Reference proteome</keyword>
<comment type="caution">
    <text evidence="3">The sequence shown here is derived from an EMBL/GenBank/DDBJ whole genome shotgun (WGS) entry which is preliminary data.</text>
</comment>
<keyword evidence="1" id="KW-0238">DNA-binding</keyword>
<gene>
    <name evidence="3" type="primary">adhR_7</name>
    <name evidence="3" type="ORF">CLPUN_44430</name>
</gene>
<dbReference type="InterPro" id="IPR000551">
    <property type="entry name" value="MerR-type_HTH_dom"/>
</dbReference>
<dbReference type="PRINTS" id="PR00040">
    <property type="entry name" value="HTHMERR"/>
</dbReference>
<dbReference type="CDD" id="cd01109">
    <property type="entry name" value="HTH_YyaN"/>
    <property type="match status" value="1"/>
</dbReference>
<dbReference type="SUPFAM" id="SSF46955">
    <property type="entry name" value="Putative DNA-binding domain"/>
    <property type="match status" value="1"/>
</dbReference>
<accession>A0A1S8T7T7</accession>
<dbReference type="OrthoDB" id="9811174at2"/>
<name>A0A1S8T7T7_9CLOT</name>
<dbReference type="AlphaFoldDB" id="A0A1S8T7T7"/>
<reference evidence="3 4" key="1">
    <citation type="submission" date="2016-05" db="EMBL/GenBank/DDBJ databases">
        <title>Microbial solvent formation.</title>
        <authorList>
            <person name="Poehlein A."/>
            <person name="Montoya Solano J.D."/>
            <person name="Flitsch S."/>
            <person name="Krabben P."/>
            <person name="Duerre P."/>
            <person name="Daniel R."/>
        </authorList>
    </citation>
    <scope>NUCLEOTIDE SEQUENCE [LARGE SCALE GENOMIC DNA]</scope>
    <source>
        <strain evidence="3 4">DSM 2619</strain>
    </source>
</reference>